<accession>A0A5N5Q5P9</accession>
<evidence type="ECO:0000313" key="3">
    <source>
        <dbReference type="Proteomes" id="UP000383932"/>
    </source>
</evidence>
<name>A0A5N5Q5P9_9AGAM</name>
<dbReference type="InterPro" id="IPR040976">
    <property type="entry name" value="Pkinase_fungal"/>
</dbReference>
<reference evidence="2 3" key="1">
    <citation type="journal article" date="2019" name="Fungal Biol. Biotechnol.">
        <title>Draft genome sequence of fastidious pathogen Ceratobasidium theobromae, which causes vascular-streak dieback in Theobroma cacao.</title>
        <authorList>
            <person name="Ali S.S."/>
            <person name="Asman A."/>
            <person name="Shao J."/>
            <person name="Firmansyah A.P."/>
            <person name="Susilo A.W."/>
            <person name="Rosmana A."/>
            <person name="McMahon P."/>
            <person name="Junaid M."/>
            <person name="Guest D."/>
            <person name="Kheng T.Y."/>
            <person name="Meinhardt L.W."/>
            <person name="Bailey B.A."/>
        </authorList>
    </citation>
    <scope>NUCLEOTIDE SEQUENCE [LARGE SCALE GENOMIC DNA]</scope>
    <source>
        <strain evidence="2 3">CT2</strain>
    </source>
</reference>
<proteinExistence type="predicted"/>
<dbReference type="AlphaFoldDB" id="A0A5N5Q5P9"/>
<organism evidence="2 3">
    <name type="scientific">Ceratobasidium theobromae</name>
    <dbReference type="NCBI Taxonomy" id="1582974"/>
    <lineage>
        <taxon>Eukaryota</taxon>
        <taxon>Fungi</taxon>
        <taxon>Dikarya</taxon>
        <taxon>Basidiomycota</taxon>
        <taxon>Agaricomycotina</taxon>
        <taxon>Agaricomycetes</taxon>
        <taxon>Cantharellales</taxon>
        <taxon>Ceratobasidiaceae</taxon>
        <taxon>Ceratobasidium</taxon>
    </lineage>
</organism>
<protein>
    <recommendedName>
        <fullName evidence="1">Fungal-type protein kinase domain-containing protein</fullName>
    </recommendedName>
</protein>
<keyword evidence="3" id="KW-1185">Reference proteome</keyword>
<dbReference type="Proteomes" id="UP000383932">
    <property type="component" value="Unassembled WGS sequence"/>
</dbReference>
<dbReference type="OrthoDB" id="3244605at2759"/>
<evidence type="ECO:0000259" key="1">
    <source>
        <dbReference type="Pfam" id="PF17667"/>
    </source>
</evidence>
<gene>
    <name evidence="2" type="ORF">CTheo_9223</name>
</gene>
<dbReference type="Pfam" id="PF17667">
    <property type="entry name" value="Pkinase_fungal"/>
    <property type="match status" value="1"/>
</dbReference>
<dbReference type="EMBL" id="SSOP01001194">
    <property type="protein sequence ID" value="KAB5587342.1"/>
    <property type="molecule type" value="Genomic_DNA"/>
</dbReference>
<feature type="domain" description="Fungal-type protein kinase" evidence="1">
    <location>
        <begin position="86"/>
        <end position="142"/>
    </location>
</feature>
<comment type="caution">
    <text evidence="2">The sequence shown here is derived from an EMBL/GenBank/DDBJ whole genome shotgun (WGS) entry which is preliminary data.</text>
</comment>
<sequence length="159" mass="18181">MKTLAQEPLFNHREQPWTIDCTNLAKEATPAHQTVAKILDTISKAAFERDQFRPVHETIRPPRKPMNADDADDALTQPDVVQVCMDSEGKSHWAEMEFFAEYKSTPKQLHEALLQLARYARATLIHQIYRLHVFAIAVCGTEATFISRRLHAMLPACLR</sequence>
<evidence type="ECO:0000313" key="2">
    <source>
        <dbReference type="EMBL" id="KAB5587342.1"/>
    </source>
</evidence>